<comment type="caution">
    <text evidence="1">The sequence shown here is derived from an EMBL/GenBank/DDBJ whole genome shotgun (WGS) entry which is preliminary data.</text>
</comment>
<evidence type="ECO:0000313" key="1">
    <source>
        <dbReference type="EMBL" id="RJO69773.1"/>
    </source>
</evidence>
<dbReference type="OrthoDB" id="4555978at2"/>
<dbReference type="EMBL" id="QZFU01000041">
    <property type="protein sequence ID" value="RJO69773.1"/>
    <property type="molecule type" value="Genomic_DNA"/>
</dbReference>
<reference evidence="1 2" key="1">
    <citation type="submission" date="2018-09" db="EMBL/GenBank/DDBJ databases">
        <title>YIM PH21274 draft genome.</title>
        <authorList>
            <person name="Miao C."/>
        </authorList>
    </citation>
    <scope>NUCLEOTIDE SEQUENCE [LARGE SCALE GENOMIC DNA]</scope>
    <source>
        <strain evidence="1 2">YIM PH 21724</strain>
    </source>
</reference>
<organism evidence="1 2">
    <name type="scientific">Nocardia panacis</name>
    <dbReference type="NCBI Taxonomy" id="2340916"/>
    <lineage>
        <taxon>Bacteria</taxon>
        <taxon>Bacillati</taxon>
        <taxon>Actinomycetota</taxon>
        <taxon>Actinomycetes</taxon>
        <taxon>Mycobacteriales</taxon>
        <taxon>Nocardiaceae</taxon>
        <taxon>Nocardia</taxon>
    </lineage>
</organism>
<dbReference type="AlphaFoldDB" id="A0A3A4K9D6"/>
<protein>
    <submittedName>
        <fullName evidence="1">Uncharacterized protein</fullName>
    </submittedName>
</protein>
<keyword evidence="2" id="KW-1185">Reference proteome</keyword>
<dbReference type="RefSeq" id="WP_120044143.1">
    <property type="nucleotide sequence ID" value="NZ_QZFU01000041.1"/>
</dbReference>
<name>A0A3A4K9D6_9NOCA</name>
<evidence type="ECO:0000313" key="2">
    <source>
        <dbReference type="Proteomes" id="UP000266677"/>
    </source>
</evidence>
<proteinExistence type="predicted"/>
<dbReference type="Proteomes" id="UP000266677">
    <property type="component" value="Unassembled WGS sequence"/>
</dbReference>
<accession>A0A3A4K9D6</accession>
<gene>
    <name evidence="1" type="ORF">D5S18_28135</name>
</gene>
<sequence length="108" mass="11472">MSDTLAMFWHHWVPVRRYNGNGAAGSDYQAPVGERCNVAVKRQIVRDSSGDEFTSSITVVFPPTVPYIAPGSEIVLPAEFGGGTANVVSVAVSHAGPPFPDTQVVSLE</sequence>